<dbReference type="EMBL" id="CP139558">
    <property type="protein sequence ID" value="WPU95671.1"/>
    <property type="molecule type" value="Genomic_DNA"/>
</dbReference>
<gene>
    <name evidence="1" type="ORF">SNE25_09090</name>
</gene>
<evidence type="ECO:0000313" key="2">
    <source>
        <dbReference type="Proteomes" id="UP001324380"/>
    </source>
</evidence>
<sequence>MANNFGTIGIFTPPTVPVKTGVKNMQFSRFMLDTNRTFAIRLLAVNTLQASNYNGYGFAGDFNIQTGRQTLVSGQLFGGARLPSGNGFHVSINPTWDTKTNNISF</sequence>
<dbReference type="RefSeq" id="WP_321564777.1">
    <property type="nucleotide sequence ID" value="NZ_CP139558.1"/>
</dbReference>
<protein>
    <submittedName>
        <fullName evidence="1">Uncharacterized protein</fullName>
    </submittedName>
</protein>
<accession>A0ABZ0TRT6</accession>
<reference evidence="1 2" key="1">
    <citation type="submission" date="2023-11" db="EMBL/GenBank/DDBJ databases">
        <title>Analysis of the Genomes of Mucilaginibacter gossypii cycad 4 and M. sabulilitoris SNA2: microbes with the potential for plant growth promotion.</title>
        <authorList>
            <person name="Hirsch A.M."/>
            <person name="Humm E."/>
            <person name="Rubbi M."/>
            <person name="Del Vecchio G."/>
            <person name="Ha S.M."/>
            <person name="Pellegrini M."/>
            <person name="Gunsalus R.P."/>
        </authorList>
    </citation>
    <scope>NUCLEOTIDE SEQUENCE [LARGE SCALE GENOMIC DNA]</scope>
    <source>
        <strain evidence="1 2">SNA2</strain>
    </source>
</reference>
<organism evidence="1 2">
    <name type="scientific">Mucilaginibacter sabulilitoris</name>
    <dbReference type="NCBI Taxonomy" id="1173583"/>
    <lineage>
        <taxon>Bacteria</taxon>
        <taxon>Pseudomonadati</taxon>
        <taxon>Bacteroidota</taxon>
        <taxon>Sphingobacteriia</taxon>
        <taxon>Sphingobacteriales</taxon>
        <taxon>Sphingobacteriaceae</taxon>
        <taxon>Mucilaginibacter</taxon>
    </lineage>
</organism>
<evidence type="ECO:0000313" key="1">
    <source>
        <dbReference type="EMBL" id="WPU95671.1"/>
    </source>
</evidence>
<name>A0ABZ0TRT6_9SPHI</name>
<dbReference type="Proteomes" id="UP001324380">
    <property type="component" value="Chromosome"/>
</dbReference>
<proteinExistence type="predicted"/>
<keyword evidence="2" id="KW-1185">Reference proteome</keyword>